<organism evidence="2 3">
    <name type="scientific">Vespula pensylvanica</name>
    <name type="common">Western yellow jacket</name>
    <name type="synonym">Wasp</name>
    <dbReference type="NCBI Taxonomy" id="30213"/>
    <lineage>
        <taxon>Eukaryota</taxon>
        <taxon>Metazoa</taxon>
        <taxon>Ecdysozoa</taxon>
        <taxon>Arthropoda</taxon>
        <taxon>Hexapoda</taxon>
        <taxon>Insecta</taxon>
        <taxon>Pterygota</taxon>
        <taxon>Neoptera</taxon>
        <taxon>Endopterygota</taxon>
        <taxon>Hymenoptera</taxon>
        <taxon>Apocrita</taxon>
        <taxon>Aculeata</taxon>
        <taxon>Vespoidea</taxon>
        <taxon>Vespidae</taxon>
        <taxon>Vespinae</taxon>
        <taxon>Vespula</taxon>
    </lineage>
</organism>
<feature type="region of interest" description="Disordered" evidence="1">
    <location>
        <begin position="95"/>
        <end position="114"/>
    </location>
</feature>
<name>A0A834KNJ7_VESPE</name>
<protein>
    <submittedName>
        <fullName evidence="2">Uncharacterized protein</fullName>
    </submittedName>
</protein>
<feature type="compositionally biased region" description="Acidic residues" evidence="1">
    <location>
        <begin position="97"/>
        <end position="114"/>
    </location>
</feature>
<proteinExistence type="predicted"/>
<dbReference type="AlphaFoldDB" id="A0A834KNJ7"/>
<sequence length="114" mass="13332">MPNMHDDELLFPINEKALPFSRRQCFIDAPEIEEVSRCGVRKGLESSIALMRIICFLYNDLDATLCDDTKVRRGSKDKKEKGRLKKKEVVDDRTLIEDEEEIEQEEEEEEVERG</sequence>
<dbReference type="EMBL" id="JACSDY010000014">
    <property type="protein sequence ID" value="KAF7409046.1"/>
    <property type="molecule type" value="Genomic_DNA"/>
</dbReference>
<keyword evidence="3" id="KW-1185">Reference proteome</keyword>
<dbReference type="Proteomes" id="UP000600918">
    <property type="component" value="Unassembled WGS sequence"/>
</dbReference>
<evidence type="ECO:0000313" key="3">
    <source>
        <dbReference type="Proteomes" id="UP000600918"/>
    </source>
</evidence>
<comment type="caution">
    <text evidence="2">The sequence shown here is derived from an EMBL/GenBank/DDBJ whole genome shotgun (WGS) entry which is preliminary data.</text>
</comment>
<evidence type="ECO:0000256" key="1">
    <source>
        <dbReference type="SAM" id="MobiDB-lite"/>
    </source>
</evidence>
<accession>A0A834KNJ7</accession>
<reference evidence="2" key="1">
    <citation type="journal article" date="2020" name="G3 (Bethesda)">
        <title>High-Quality Assemblies for Three Invasive Social Wasps from the &lt;i&gt;Vespula&lt;/i&gt; Genus.</title>
        <authorList>
            <person name="Harrop T.W.R."/>
            <person name="Guhlin J."/>
            <person name="McLaughlin G.M."/>
            <person name="Permina E."/>
            <person name="Stockwell P."/>
            <person name="Gilligan J."/>
            <person name="Le Lec M.F."/>
            <person name="Gruber M.A.M."/>
            <person name="Quinn O."/>
            <person name="Lovegrove M."/>
            <person name="Duncan E.J."/>
            <person name="Remnant E.J."/>
            <person name="Van Eeckhoven J."/>
            <person name="Graham B."/>
            <person name="Knapp R.A."/>
            <person name="Langford K.W."/>
            <person name="Kronenberg Z."/>
            <person name="Press M.O."/>
            <person name="Eacker S.M."/>
            <person name="Wilson-Rankin E.E."/>
            <person name="Purcell J."/>
            <person name="Lester P.J."/>
            <person name="Dearden P.K."/>
        </authorList>
    </citation>
    <scope>NUCLEOTIDE SEQUENCE</scope>
    <source>
        <strain evidence="2">Volc-1</strain>
    </source>
</reference>
<gene>
    <name evidence="2" type="ORF">H0235_013898</name>
</gene>
<evidence type="ECO:0000313" key="2">
    <source>
        <dbReference type="EMBL" id="KAF7409046.1"/>
    </source>
</evidence>